<evidence type="ECO:0000313" key="2">
    <source>
        <dbReference type="Proteomes" id="UP001500457"/>
    </source>
</evidence>
<protein>
    <recommendedName>
        <fullName evidence="3">DUF885 domain-containing protein</fullName>
    </recommendedName>
</protein>
<comment type="caution">
    <text evidence="1">The sequence shown here is derived from an EMBL/GenBank/DDBJ whole genome shotgun (WGS) entry which is preliminary data.</text>
</comment>
<dbReference type="EMBL" id="BAABHQ010000023">
    <property type="protein sequence ID" value="GAA4893250.1"/>
    <property type="molecule type" value="Genomic_DNA"/>
</dbReference>
<dbReference type="RefSeq" id="WP_274234695.1">
    <property type="nucleotide sequence ID" value="NZ_JAQZAN010000027.1"/>
</dbReference>
<keyword evidence="2" id="KW-1185">Reference proteome</keyword>
<reference evidence="2" key="1">
    <citation type="journal article" date="2019" name="Int. J. Syst. Evol. Microbiol.">
        <title>The Global Catalogue of Microorganisms (GCM) 10K type strain sequencing project: providing services to taxonomists for standard genome sequencing and annotation.</title>
        <authorList>
            <consortium name="The Broad Institute Genomics Platform"/>
            <consortium name="The Broad Institute Genome Sequencing Center for Infectious Disease"/>
            <person name="Wu L."/>
            <person name="Ma J."/>
        </authorList>
    </citation>
    <scope>NUCLEOTIDE SEQUENCE [LARGE SCALE GENOMIC DNA]</scope>
    <source>
        <strain evidence="2">JCM 17983</strain>
    </source>
</reference>
<proteinExistence type="predicted"/>
<name>A0ABP9F3Z9_9PSEU</name>
<organism evidence="1 2">
    <name type="scientific">Actinomycetospora straminea</name>
    <dbReference type="NCBI Taxonomy" id="663607"/>
    <lineage>
        <taxon>Bacteria</taxon>
        <taxon>Bacillati</taxon>
        <taxon>Actinomycetota</taxon>
        <taxon>Actinomycetes</taxon>
        <taxon>Pseudonocardiales</taxon>
        <taxon>Pseudonocardiaceae</taxon>
        <taxon>Actinomycetospora</taxon>
    </lineage>
</organism>
<accession>A0ABP9F3Z9</accession>
<dbReference type="Proteomes" id="UP001500457">
    <property type="component" value="Unassembled WGS sequence"/>
</dbReference>
<gene>
    <name evidence="1" type="ORF">GCM10023203_54200</name>
</gene>
<evidence type="ECO:0008006" key="3">
    <source>
        <dbReference type="Google" id="ProtNLM"/>
    </source>
</evidence>
<sequence length="383" mass="42873">MADRDRLERLVRGWHDLEKKVGSSAVIDFDCAPDVVGDVVQDRFEVLDRFLALRSEADDCDDVSSVLDAHLAYLRALLGERLDLAEYIELTQGAPTTGWAPAYVAEVGEQARRALADVDVAWDDQTRTAFDALSPNLPAEDAGDVIRDYAREYEAQVRSLTGAETTFELDVETVEVDAYWSYWLDGEGRRARLRINRRNASFTQVDAYRFALHEVLGHALQYANLTDVSEHAETPWPRQLAIHCPHQVLFEGLAQVLPLAASPDDPLVRARTRLDHYVQLVNAELHLMVHAGASASACRDHALSRLPFWRPADVASALRDRSLDPQLRSYLWAYPAGIDWFLNVHDHGGSLLAEVLHAGYQRPLVPRDLEQLWPAGPRIGGNA</sequence>
<evidence type="ECO:0000313" key="1">
    <source>
        <dbReference type="EMBL" id="GAA4893250.1"/>
    </source>
</evidence>